<comment type="caution">
    <text evidence="2">The sequence shown here is derived from an EMBL/GenBank/DDBJ whole genome shotgun (WGS) entry which is preliminary data.</text>
</comment>
<dbReference type="InterPro" id="IPR023313">
    <property type="entry name" value="UBQ-conjugating_AS"/>
</dbReference>
<sequence length="167" mass="18990">MISTFWIFRIQYHFFVTNKTKQGMSCGVAPSRLAEERKSWRKNHPYGFVAKPETDPDGSVNLLSWQCIVPGKTGMDYEGGFYPVNLKFNDDYPYKPPICKFPKGFLHPNIYPSGMVCLSILSESEDWKPAITVKQILIGIQDLLDKPNPASAANHEFNQLFVKDPAE</sequence>
<dbReference type="AlphaFoldDB" id="A0A6A4PEP7"/>
<name>A0A6A4PEP7_LUPAL</name>
<gene>
    <name evidence="2" type="ORF">Lalb_Chr14g0368531</name>
</gene>
<keyword evidence="1" id="KW-0833">Ubl conjugation pathway</keyword>
<dbReference type="PROSITE" id="PS00183">
    <property type="entry name" value="UBC_1"/>
    <property type="match status" value="1"/>
</dbReference>
<dbReference type="OrthoDB" id="6600758at2759"/>
<protein>
    <submittedName>
        <fullName evidence="2">Putative aminoacyltransferase, E1 ubiquitin-activating enzyme</fullName>
    </submittedName>
</protein>
<evidence type="ECO:0000313" key="3">
    <source>
        <dbReference type="Proteomes" id="UP000447434"/>
    </source>
</evidence>
<evidence type="ECO:0000256" key="1">
    <source>
        <dbReference type="RuleBase" id="RU362109"/>
    </source>
</evidence>
<dbReference type="InterPro" id="IPR016135">
    <property type="entry name" value="UBQ-conjugating_enzyme/RWD"/>
</dbReference>
<comment type="similarity">
    <text evidence="1">Belongs to the ubiquitin-conjugating enzyme family.</text>
</comment>
<dbReference type="PANTHER" id="PTHR24067">
    <property type="entry name" value="UBIQUITIN-CONJUGATING ENZYME E2"/>
    <property type="match status" value="1"/>
</dbReference>
<dbReference type="GO" id="GO:0016746">
    <property type="term" value="F:acyltransferase activity"/>
    <property type="evidence" value="ECO:0007669"/>
    <property type="project" value="UniProtKB-KW"/>
</dbReference>
<proteinExistence type="inferred from homology"/>
<reference evidence="3" key="1">
    <citation type="journal article" date="2020" name="Nat. Commun.">
        <title>Genome sequence of the cluster root forming white lupin.</title>
        <authorList>
            <person name="Hufnagel B."/>
            <person name="Marques A."/>
            <person name="Soriano A."/>
            <person name="Marques L."/>
            <person name="Divol F."/>
            <person name="Doumas P."/>
            <person name="Sallet E."/>
            <person name="Mancinotti D."/>
            <person name="Carrere S."/>
            <person name="Marande W."/>
            <person name="Arribat S."/>
            <person name="Keller J."/>
            <person name="Huneau C."/>
            <person name="Blein T."/>
            <person name="Aime D."/>
            <person name="Laguerre M."/>
            <person name="Taylor J."/>
            <person name="Schubert V."/>
            <person name="Nelson M."/>
            <person name="Geu-Flores F."/>
            <person name="Crespi M."/>
            <person name="Gallardo-Guerrero K."/>
            <person name="Delaux P.-M."/>
            <person name="Salse J."/>
            <person name="Berges H."/>
            <person name="Guyot R."/>
            <person name="Gouzy J."/>
            <person name="Peret B."/>
        </authorList>
    </citation>
    <scope>NUCLEOTIDE SEQUENCE [LARGE SCALE GENOMIC DNA]</scope>
    <source>
        <strain evidence="3">cv. Amiga</strain>
    </source>
</reference>
<dbReference type="InterPro" id="IPR050113">
    <property type="entry name" value="Ub_conjugating_enzyme"/>
</dbReference>
<dbReference type="Gene3D" id="3.10.110.10">
    <property type="entry name" value="Ubiquitin Conjugating Enzyme"/>
    <property type="match status" value="1"/>
</dbReference>
<dbReference type="Proteomes" id="UP000447434">
    <property type="component" value="Chromosome 14"/>
</dbReference>
<keyword evidence="2" id="KW-0012">Acyltransferase</keyword>
<dbReference type="GO" id="GO:0005524">
    <property type="term" value="F:ATP binding"/>
    <property type="evidence" value="ECO:0007669"/>
    <property type="project" value="UniProtKB-UniRule"/>
</dbReference>
<dbReference type="InterPro" id="IPR000608">
    <property type="entry name" value="UBC"/>
</dbReference>
<dbReference type="SUPFAM" id="SSF54495">
    <property type="entry name" value="UBC-like"/>
    <property type="match status" value="1"/>
</dbReference>
<evidence type="ECO:0000313" key="2">
    <source>
        <dbReference type="EMBL" id="KAE9600019.1"/>
    </source>
</evidence>
<keyword evidence="2" id="KW-0808">Transferase</keyword>
<dbReference type="SMART" id="SM00212">
    <property type="entry name" value="UBCc"/>
    <property type="match status" value="1"/>
</dbReference>
<dbReference type="PROSITE" id="PS50127">
    <property type="entry name" value="UBC_2"/>
    <property type="match status" value="1"/>
</dbReference>
<keyword evidence="1" id="KW-0547">Nucleotide-binding</keyword>
<accession>A0A6A4PEP7</accession>
<organism evidence="2 3">
    <name type="scientific">Lupinus albus</name>
    <name type="common">White lupine</name>
    <name type="synonym">Lupinus termis</name>
    <dbReference type="NCBI Taxonomy" id="3870"/>
    <lineage>
        <taxon>Eukaryota</taxon>
        <taxon>Viridiplantae</taxon>
        <taxon>Streptophyta</taxon>
        <taxon>Embryophyta</taxon>
        <taxon>Tracheophyta</taxon>
        <taxon>Spermatophyta</taxon>
        <taxon>Magnoliopsida</taxon>
        <taxon>eudicotyledons</taxon>
        <taxon>Gunneridae</taxon>
        <taxon>Pentapetalae</taxon>
        <taxon>rosids</taxon>
        <taxon>fabids</taxon>
        <taxon>Fabales</taxon>
        <taxon>Fabaceae</taxon>
        <taxon>Papilionoideae</taxon>
        <taxon>50 kb inversion clade</taxon>
        <taxon>genistoids sensu lato</taxon>
        <taxon>core genistoids</taxon>
        <taxon>Genisteae</taxon>
        <taxon>Lupinus</taxon>
    </lineage>
</organism>
<dbReference type="CDD" id="cd23798">
    <property type="entry name" value="UBCc_UBE2I"/>
    <property type="match status" value="1"/>
</dbReference>
<keyword evidence="1" id="KW-0067">ATP-binding</keyword>
<dbReference type="Pfam" id="PF00179">
    <property type="entry name" value="UQ_con"/>
    <property type="match status" value="1"/>
</dbReference>
<dbReference type="EMBL" id="WOCE01000014">
    <property type="protein sequence ID" value="KAE9600019.1"/>
    <property type="molecule type" value="Genomic_DNA"/>
</dbReference>
<keyword evidence="3" id="KW-1185">Reference proteome</keyword>